<gene>
    <name evidence="1" type="ORF">CK203_093692</name>
</gene>
<evidence type="ECO:0000313" key="1">
    <source>
        <dbReference type="EMBL" id="RVW29485.1"/>
    </source>
</evidence>
<evidence type="ECO:0000313" key="2">
    <source>
        <dbReference type="Proteomes" id="UP000288805"/>
    </source>
</evidence>
<accession>A0A438D211</accession>
<dbReference type="Proteomes" id="UP000288805">
    <property type="component" value="Unassembled WGS sequence"/>
</dbReference>
<comment type="caution">
    <text evidence="1">The sequence shown here is derived from an EMBL/GenBank/DDBJ whole genome shotgun (WGS) entry which is preliminary data.</text>
</comment>
<name>A0A438D211_VITVI</name>
<protein>
    <submittedName>
        <fullName evidence="1">Uncharacterized protein</fullName>
    </submittedName>
</protein>
<dbReference type="AlphaFoldDB" id="A0A438D211"/>
<reference evidence="1 2" key="1">
    <citation type="journal article" date="2018" name="PLoS Genet.">
        <title>Population sequencing reveals clonal diversity and ancestral inbreeding in the grapevine cultivar Chardonnay.</title>
        <authorList>
            <person name="Roach M.J."/>
            <person name="Johnson D.L."/>
            <person name="Bohlmann J."/>
            <person name="van Vuuren H.J."/>
            <person name="Jones S.J."/>
            <person name="Pretorius I.S."/>
            <person name="Schmidt S.A."/>
            <person name="Borneman A.R."/>
        </authorList>
    </citation>
    <scope>NUCLEOTIDE SEQUENCE [LARGE SCALE GENOMIC DNA]</scope>
    <source>
        <strain evidence="2">cv. Chardonnay</strain>
        <tissue evidence="1">Leaf</tissue>
    </source>
</reference>
<proteinExistence type="predicted"/>
<sequence length="235" mass="25684">MLACTHGLHDMCGVQPMAKMVQGMVQPSLPVLPQGHSVLCIEVVHEAMGTMPWHDGATKAPRGVEGVDMLVLIQGLHNMCGVQPVVAMARGMVQLFLPRYRHEGTQLCALRRFGCNAMAPYCNQKGLGMSWGVAAATTSTNMVEGWLKRNLNTARLEKKMVVILLGVTSCMGALPDMASEPKGFNSNKNAKELENFLWDMEQFFKVTLISDAERVSITSIYLIGDAKSWWCKGGG</sequence>
<organism evidence="1 2">
    <name type="scientific">Vitis vinifera</name>
    <name type="common">Grape</name>
    <dbReference type="NCBI Taxonomy" id="29760"/>
    <lineage>
        <taxon>Eukaryota</taxon>
        <taxon>Viridiplantae</taxon>
        <taxon>Streptophyta</taxon>
        <taxon>Embryophyta</taxon>
        <taxon>Tracheophyta</taxon>
        <taxon>Spermatophyta</taxon>
        <taxon>Magnoliopsida</taxon>
        <taxon>eudicotyledons</taxon>
        <taxon>Gunneridae</taxon>
        <taxon>Pentapetalae</taxon>
        <taxon>rosids</taxon>
        <taxon>Vitales</taxon>
        <taxon>Vitaceae</taxon>
        <taxon>Viteae</taxon>
        <taxon>Vitis</taxon>
    </lineage>
</organism>
<dbReference type="EMBL" id="QGNW01001840">
    <property type="protein sequence ID" value="RVW29485.1"/>
    <property type="molecule type" value="Genomic_DNA"/>
</dbReference>